<evidence type="ECO:0000313" key="8">
    <source>
        <dbReference type="Proteomes" id="UP001228905"/>
    </source>
</evidence>
<keyword evidence="4 6" id="KW-1133">Transmembrane helix</keyword>
<accession>A0ABU0IYM0</accession>
<dbReference type="SUPFAM" id="SSF144083">
    <property type="entry name" value="Magnesium transport protein CorA, transmembrane region"/>
    <property type="match status" value="1"/>
</dbReference>
<dbReference type="CDD" id="cd12837">
    <property type="entry name" value="EcCorA-like_u1"/>
    <property type="match status" value="1"/>
</dbReference>
<evidence type="ECO:0000256" key="2">
    <source>
        <dbReference type="ARBA" id="ARBA00009765"/>
    </source>
</evidence>
<dbReference type="SUPFAM" id="SSF143865">
    <property type="entry name" value="CorA soluble domain-like"/>
    <property type="match status" value="1"/>
</dbReference>
<dbReference type="InterPro" id="IPR045861">
    <property type="entry name" value="CorA_cytoplasmic_dom"/>
</dbReference>
<gene>
    <name evidence="7" type="ORF">QO010_004066</name>
</gene>
<feature type="transmembrane region" description="Helical" evidence="6">
    <location>
        <begin position="261"/>
        <end position="281"/>
    </location>
</feature>
<evidence type="ECO:0000256" key="6">
    <source>
        <dbReference type="SAM" id="Phobius"/>
    </source>
</evidence>
<keyword evidence="5 6" id="KW-0472">Membrane</keyword>
<comment type="subcellular location">
    <subcellularLocation>
        <location evidence="1">Membrane</location>
        <topology evidence="1">Multi-pass membrane protein</topology>
    </subcellularLocation>
</comment>
<dbReference type="InterPro" id="IPR045863">
    <property type="entry name" value="CorA_TM1_TM2"/>
</dbReference>
<dbReference type="PANTHER" id="PTHR47685:SF1">
    <property type="entry name" value="MAGNESIUM TRANSPORT PROTEIN CORA"/>
    <property type="match status" value="1"/>
</dbReference>
<name>A0ABU0IYM0_9CAUL</name>
<evidence type="ECO:0000313" key="7">
    <source>
        <dbReference type="EMBL" id="MDQ0466273.1"/>
    </source>
</evidence>
<comment type="caution">
    <text evidence="7">The sequence shown here is derived from an EMBL/GenBank/DDBJ whole genome shotgun (WGS) entry which is preliminary data.</text>
</comment>
<dbReference type="Gene3D" id="1.20.58.340">
    <property type="entry name" value="Magnesium transport protein CorA, transmembrane region"/>
    <property type="match status" value="2"/>
</dbReference>
<dbReference type="Pfam" id="PF01544">
    <property type="entry name" value="CorA"/>
    <property type="match status" value="1"/>
</dbReference>
<feature type="transmembrane region" description="Helical" evidence="6">
    <location>
        <begin position="293"/>
        <end position="313"/>
    </location>
</feature>
<reference evidence="7 8" key="1">
    <citation type="submission" date="2023-07" db="EMBL/GenBank/DDBJ databases">
        <title>Genomic Encyclopedia of Type Strains, Phase IV (KMG-IV): sequencing the most valuable type-strain genomes for metagenomic binning, comparative biology and taxonomic classification.</title>
        <authorList>
            <person name="Goeker M."/>
        </authorList>
    </citation>
    <scope>NUCLEOTIDE SEQUENCE [LARGE SCALE GENOMIC DNA]</scope>
    <source>
        <strain evidence="7 8">DSM 18695</strain>
    </source>
</reference>
<evidence type="ECO:0000256" key="5">
    <source>
        <dbReference type="ARBA" id="ARBA00023136"/>
    </source>
</evidence>
<dbReference type="EMBL" id="JAUSVS010000010">
    <property type="protein sequence ID" value="MDQ0466273.1"/>
    <property type="molecule type" value="Genomic_DNA"/>
</dbReference>
<dbReference type="InterPro" id="IPR002523">
    <property type="entry name" value="MgTranspt_CorA/ZnTranspt_ZntB"/>
</dbReference>
<dbReference type="Gene3D" id="3.30.460.20">
    <property type="entry name" value="CorA soluble domain-like"/>
    <property type="match status" value="1"/>
</dbReference>
<proteinExistence type="inferred from homology"/>
<dbReference type="InterPro" id="IPR050829">
    <property type="entry name" value="CorA_MIT"/>
</dbReference>
<evidence type="ECO:0000256" key="1">
    <source>
        <dbReference type="ARBA" id="ARBA00004141"/>
    </source>
</evidence>
<keyword evidence="8" id="KW-1185">Reference proteome</keyword>
<dbReference type="RefSeq" id="WP_307352249.1">
    <property type="nucleotide sequence ID" value="NZ_JAUSVS010000010.1"/>
</dbReference>
<dbReference type="PANTHER" id="PTHR47685">
    <property type="entry name" value="MAGNESIUM TRANSPORT PROTEIN CORA"/>
    <property type="match status" value="1"/>
</dbReference>
<protein>
    <submittedName>
        <fullName evidence="7">Magnesium transporter</fullName>
    </submittedName>
</protein>
<keyword evidence="3 6" id="KW-0812">Transmembrane</keyword>
<dbReference type="Proteomes" id="UP001228905">
    <property type="component" value="Unassembled WGS sequence"/>
</dbReference>
<evidence type="ECO:0000256" key="3">
    <source>
        <dbReference type="ARBA" id="ARBA00022692"/>
    </source>
</evidence>
<evidence type="ECO:0000256" key="4">
    <source>
        <dbReference type="ARBA" id="ARBA00022989"/>
    </source>
</evidence>
<organism evidence="7 8">
    <name type="scientific">Caulobacter ginsengisoli</name>
    <dbReference type="NCBI Taxonomy" id="400775"/>
    <lineage>
        <taxon>Bacteria</taxon>
        <taxon>Pseudomonadati</taxon>
        <taxon>Pseudomonadota</taxon>
        <taxon>Alphaproteobacteria</taxon>
        <taxon>Caulobacterales</taxon>
        <taxon>Caulobacteraceae</taxon>
        <taxon>Caulobacter</taxon>
    </lineage>
</organism>
<comment type="similarity">
    <text evidence="2">Belongs to the CorA metal ion transporter (MIT) (TC 1.A.35) family.</text>
</comment>
<sequence>MLTLLRRGQARIEPVEVGPSWAMPADTVWLDLVNPTRDEELAIEAATSLLLPTQHDMQEIETSSRLYQDHGASFMTAVVLAHASDNPVLAPVTFVLFKGRLITIRYDRPGAFELFAAQLGREPEVCQDGTGVFLGLLDAIIDRVADILEETSAEVELVSQEIFRRPGKTEAFSALLTRLGRAQSVDGKTRASLISLTRILGYSGLVDAFEGDKEQRGRLRSLQRDVQSLADHGGRLSGDITFLLDAALGLINVEQNAIIKIFSVASVVFLPPTLVASIYGMNFKHMPELNWMGGYPFAIGLMLVSMLIPLWWFKRKGWL</sequence>